<gene>
    <name evidence="8" type="ORF">ACFSCS_05265</name>
</gene>
<comment type="subcellular location">
    <subcellularLocation>
        <location evidence="1">Cell membrane</location>
    </subcellularLocation>
</comment>
<dbReference type="Proteomes" id="UP001597326">
    <property type="component" value="Unassembled WGS sequence"/>
</dbReference>
<keyword evidence="5 7" id="KW-0472">Membrane</keyword>
<sequence length="138" mass="14646">MRMHNLGWGLEMTVVGMGVVFGLLLVLMGLLLAIGRLDAEPKPAVEAEATPALETTPEPVAAADLVPDEPASTSVEILTDDLTVDQAAAVALAVVIHAQVRRQQAAPAMRTHAPGSQIHTSRWVAVGRGAQNQSWNRR</sequence>
<evidence type="ECO:0000256" key="4">
    <source>
        <dbReference type="ARBA" id="ARBA00022989"/>
    </source>
</evidence>
<dbReference type="RefSeq" id="WP_343872639.1">
    <property type="nucleotide sequence ID" value="NZ_BAAAIX010000009.1"/>
</dbReference>
<evidence type="ECO:0000256" key="3">
    <source>
        <dbReference type="ARBA" id="ARBA00022692"/>
    </source>
</evidence>
<keyword evidence="2" id="KW-1003">Cell membrane</keyword>
<keyword evidence="9" id="KW-1185">Reference proteome</keyword>
<feature type="region of interest" description="Disordered" evidence="6">
    <location>
        <begin position="45"/>
        <end position="66"/>
    </location>
</feature>
<evidence type="ECO:0000256" key="1">
    <source>
        <dbReference type="ARBA" id="ARBA00004236"/>
    </source>
</evidence>
<reference evidence="9" key="1">
    <citation type="journal article" date="2019" name="Int. J. Syst. Evol. Microbiol.">
        <title>The Global Catalogue of Microorganisms (GCM) 10K type strain sequencing project: providing services to taxonomists for standard genome sequencing and annotation.</title>
        <authorList>
            <consortium name="The Broad Institute Genomics Platform"/>
            <consortium name="The Broad Institute Genome Sequencing Center for Infectious Disease"/>
            <person name="Wu L."/>
            <person name="Ma J."/>
        </authorList>
    </citation>
    <scope>NUCLEOTIDE SEQUENCE [LARGE SCALE GENOMIC DNA]</scope>
    <source>
        <strain evidence="9">CAIM 431</strain>
    </source>
</reference>
<dbReference type="Pfam" id="PF04277">
    <property type="entry name" value="OAD_gamma"/>
    <property type="match status" value="1"/>
</dbReference>
<evidence type="ECO:0000256" key="2">
    <source>
        <dbReference type="ARBA" id="ARBA00022475"/>
    </source>
</evidence>
<accession>A0ABW4RTL9</accession>
<evidence type="ECO:0000256" key="6">
    <source>
        <dbReference type="SAM" id="MobiDB-lite"/>
    </source>
</evidence>
<evidence type="ECO:0000313" key="9">
    <source>
        <dbReference type="Proteomes" id="UP001597326"/>
    </source>
</evidence>
<keyword evidence="3 7" id="KW-0812">Transmembrane</keyword>
<protein>
    <submittedName>
        <fullName evidence="8">OadG family transporter subunit</fullName>
    </submittedName>
</protein>
<feature type="transmembrane region" description="Helical" evidence="7">
    <location>
        <begin position="12"/>
        <end position="34"/>
    </location>
</feature>
<dbReference type="InterPro" id="IPR005899">
    <property type="entry name" value="Na_pump_deCOase"/>
</dbReference>
<comment type="caution">
    <text evidence="8">The sequence shown here is derived from an EMBL/GenBank/DDBJ whole genome shotgun (WGS) entry which is preliminary data.</text>
</comment>
<evidence type="ECO:0000313" key="8">
    <source>
        <dbReference type="EMBL" id="MFD1889600.1"/>
    </source>
</evidence>
<evidence type="ECO:0000256" key="5">
    <source>
        <dbReference type="ARBA" id="ARBA00023136"/>
    </source>
</evidence>
<keyword evidence="4 7" id="KW-1133">Transmembrane helix</keyword>
<name>A0ABW4RTL9_9ACTN</name>
<dbReference type="EMBL" id="JBHUFZ010000011">
    <property type="protein sequence ID" value="MFD1889600.1"/>
    <property type="molecule type" value="Genomic_DNA"/>
</dbReference>
<evidence type="ECO:0000256" key="7">
    <source>
        <dbReference type="SAM" id="Phobius"/>
    </source>
</evidence>
<proteinExistence type="predicted"/>
<organism evidence="8 9">
    <name type="scientific">Luteococcus peritonei</name>
    <dbReference type="NCBI Taxonomy" id="88874"/>
    <lineage>
        <taxon>Bacteria</taxon>
        <taxon>Bacillati</taxon>
        <taxon>Actinomycetota</taxon>
        <taxon>Actinomycetes</taxon>
        <taxon>Propionibacteriales</taxon>
        <taxon>Propionibacteriaceae</taxon>
        <taxon>Luteococcus</taxon>
    </lineage>
</organism>